<dbReference type="GO" id="GO:0005886">
    <property type="term" value="C:plasma membrane"/>
    <property type="evidence" value="ECO:0007669"/>
    <property type="project" value="TreeGrafter"/>
</dbReference>
<dbReference type="OrthoDB" id="225437at2"/>
<name>A0A2S9JC70_9HYPH</name>
<protein>
    <submittedName>
        <fullName evidence="3">AsmA family protein</fullName>
    </submittedName>
</protein>
<dbReference type="GO" id="GO:0090313">
    <property type="term" value="P:regulation of protein targeting to membrane"/>
    <property type="evidence" value="ECO:0007669"/>
    <property type="project" value="TreeGrafter"/>
</dbReference>
<proteinExistence type="predicted"/>
<accession>A0A2S9JC70</accession>
<reference evidence="3 4" key="1">
    <citation type="submission" date="2018-02" db="EMBL/GenBank/DDBJ databases">
        <title>The draft genome of Phyllobacterium myrsinacearum DSM5892.</title>
        <authorList>
            <person name="Li L."/>
            <person name="Liu L."/>
            <person name="Zhang X."/>
            <person name="Wang T."/>
        </authorList>
    </citation>
    <scope>NUCLEOTIDE SEQUENCE [LARGE SCALE GENOMIC DNA]</scope>
    <source>
        <strain evidence="3 4">DSM 5892</strain>
    </source>
</reference>
<feature type="transmembrane region" description="Helical" evidence="2">
    <location>
        <begin position="29"/>
        <end position="51"/>
    </location>
</feature>
<dbReference type="EMBL" id="PVBT01000007">
    <property type="protein sequence ID" value="PRD50411.1"/>
    <property type="molecule type" value="Genomic_DNA"/>
</dbReference>
<evidence type="ECO:0000256" key="2">
    <source>
        <dbReference type="SAM" id="Phobius"/>
    </source>
</evidence>
<organism evidence="3 4">
    <name type="scientific">Phyllobacterium myrsinacearum</name>
    <dbReference type="NCBI Taxonomy" id="28101"/>
    <lineage>
        <taxon>Bacteria</taxon>
        <taxon>Pseudomonadati</taxon>
        <taxon>Pseudomonadota</taxon>
        <taxon>Alphaproteobacteria</taxon>
        <taxon>Hyphomicrobiales</taxon>
        <taxon>Phyllobacteriaceae</taxon>
        <taxon>Phyllobacterium</taxon>
    </lineage>
</organism>
<evidence type="ECO:0000256" key="1">
    <source>
        <dbReference type="SAM" id="MobiDB-lite"/>
    </source>
</evidence>
<keyword evidence="2" id="KW-1133">Transmembrane helix</keyword>
<comment type="caution">
    <text evidence="3">The sequence shown here is derived from an EMBL/GenBank/DDBJ whole genome shotgun (WGS) entry which is preliminary data.</text>
</comment>
<evidence type="ECO:0000313" key="4">
    <source>
        <dbReference type="Proteomes" id="UP000238563"/>
    </source>
</evidence>
<gene>
    <name evidence="3" type="ORF">C5750_20830</name>
</gene>
<feature type="region of interest" description="Disordered" evidence="1">
    <location>
        <begin position="610"/>
        <end position="635"/>
    </location>
</feature>
<dbReference type="Proteomes" id="UP000238563">
    <property type="component" value="Unassembled WGS sequence"/>
</dbReference>
<sequence length="665" mass="70595">MEKRETFRRDAGRTADIGIFMSWYRPRNIFATIIALALVAAGLLAAIPYLVSTDVIRARLIQELSNWTGYSVESRQTPQISFFPVFSASLADVTIRNPWQSEGTPFMKAERIEVDLSLLSALMGRTEFTETTIIRPRFVIDEPIKSLSQIGESLAKTDGRIGDVMREARAAIEANPAKPDMSNVSSQPFGRIRLEDAMVTFKRPLNGAEEQISSISGVFEWPQTSGVASFRGNAIWHGEETEIDSSASKALLLLAGGTSPLQVNLTSTPLTLAFNGSANIAKNQFFQGTLSLTSPSLRRTLEWSKTPSIPGAPIGSFALDATVSGSANRMKLDGLTATLNNNPAKGGIEIVLNDGTPSVTGTLAFETLDLRSVLAGFMPLPDGSANANAVIDTRFLKQANVDLRVSTQKATAGSVNLTNVAATAQVRNGRAIFDIGEAAAFNGSIAASFQLAEEGDGGATGELRLNGTDVNSAAIAPLLGLGNRFELGKGTISLVLKGPITRWSSAMENAKGTLSMRFGTGQIKSIDFNNLLNRAKTDRFFSLNEKTDAWLAFDRMEIKANIMDGVAALETAQVQMKSGVLSFAGIVTLIGKSLALTGDYAVPVPATAPAPAPATTAAPAPAPADATAQAAPAEQKPAPVFNHTRFFIGGSWDNPFISPIIAPGN</sequence>
<keyword evidence="4" id="KW-1185">Reference proteome</keyword>
<dbReference type="AlphaFoldDB" id="A0A2S9JC70"/>
<dbReference type="InterPro" id="IPR052894">
    <property type="entry name" value="AsmA-related"/>
</dbReference>
<evidence type="ECO:0000313" key="3">
    <source>
        <dbReference type="EMBL" id="PRD50411.1"/>
    </source>
</evidence>
<dbReference type="PANTHER" id="PTHR30441">
    <property type="entry name" value="DUF748 DOMAIN-CONTAINING PROTEIN"/>
    <property type="match status" value="1"/>
</dbReference>
<keyword evidence="2" id="KW-0472">Membrane</keyword>
<dbReference type="PANTHER" id="PTHR30441:SF4">
    <property type="entry name" value="PROTEIN ASMA"/>
    <property type="match status" value="1"/>
</dbReference>
<feature type="compositionally biased region" description="Low complexity" evidence="1">
    <location>
        <begin position="613"/>
        <end position="635"/>
    </location>
</feature>
<keyword evidence="2" id="KW-0812">Transmembrane</keyword>